<dbReference type="AlphaFoldDB" id="A0A9Q0MB76"/>
<dbReference type="InterPro" id="IPR001012">
    <property type="entry name" value="UBX_dom"/>
</dbReference>
<dbReference type="Gene3D" id="3.40.30.10">
    <property type="entry name" value="Glutaredoxin"/>
    <property type="match status" value="1"/>
</dbReference>
<dbReference type="InterPro" id="IPR029071">
    <property type="entry name" value="Ubiquitin-like_domsf"/>
</dbReference>
<dbReference type="InterPro" id="IPR050730">
    <property type="entry name" value="UBX_domain-protein"/>
</dbReference>
<dbReference type="SUPFAM" id="SSF54236">
    <property type="entry name" value="Ubiquitin-like"/>
    <property type="match status" value="1"/>
</dbReference>
<dbReference type="OMA" id="ILIRHQW"/>
<dbReference type="Pfam" id="PF00789">
    <property type="entry name" value="UBX"/>
    <property type="match status" value="1"/>
</dbReference>
<dbReference type="PROSITE" id="PS50033">
    <property type="entry name" value="UBX"/>
    <property type="match status" value="1"/>
</dbReference>
<accession>A0A9Q0MB76</accession>
<dbReference type="InterPro" id="IPR006577">
    <property type="entry name" value="UAS"/>
</dbReference>
<keyword evidence="5" id="KW-1185">Reference proteome</keyword>
<dbReference type="PANTHER" id="PTHR23322">
    <property type="entry name" value="FAS-ASSOCIATED PROTEIN"/>
    <property type="match status" value="1"/>
</dbReference>
<evidence type="ECO:0000313" key="5">
    <source>
        <dbReference type="Proteomes" id="UP001142055"/>
    </source>
</evidence>
<evidence type="ECO:0000256" key="2">
    <source>
        <dbReference type="SAM" id="MobiDB-lite"/>
    </source>
</evidence>
<dbReference type="GO" id="GO:0005783">
    <property type="term" value="C:endoplasmic reticulum"/>
    <property type="evidence" value="ECO:0007669"/>
    <property type="project" value="TreeGrafter"/>
</dbReference>
<dbReference type="CDD" id="cd16120">
    <property type="entry name" value="UBX_UBXN3B"/>
    <property type="match status" value="1"/>
</dbReference>
<dbReference type="SUPFAM" id="SSF46934">
    <property type="entry name" value="UBA-like"/>
    <property type="match status" value="1"/>
</dbReference>
<reference evidence="4" key="1">
    <citation type="submission" date="2022-12" db="EMBL/GenBank/DDBJ databases">
        <title>Genome assemblies of Blomia tropicalis.</title>
        <authorList>
            <person name="Cui Y."/>
        </authorList>
    </citation>
    <scope>NUCLEOTIDE SEQUENCE</scope>
    <source>
        <tissue evidence="4">Adult mites</tissue>
    </source>
</reference>
<dbReference type="InterPro" id="IPR009060">
    <property type="entry name" value="UBA-like_sf"/>
</dbReference>
<organism evidence="4 5">
    <name type="scientific">Blomia tropicalis</name>
    <name type="common">Mite</name>
    <dbReference type="NCBI Taxonomy" id="40697"/>
    <lineage>
        <taxon>Eukaryota</taxon>
        <taxon>Metazoa</taxon>
        <taxon>Ecdysozoa</taxon>
        <taxon>Arthropoda</taxon>
        <taxon>Chelicerata</taxon>
        <taxon>Arachnida</taxon>
        <taxon>Acari</taxon>
        <taxon>Acariformes</taxon>
        <taxon>Sarcoptiformes</taxon>
        <taxon>Astigmata</taxon>
        <taxon>Glycyphagoidea</taxon>
        <taxon>Echimyopodidae</taxon>
        <taxon>Blomia</taxon>
    </lineage>
</organism>
<evidence type="ECO:0000256" key="1">
    <source>
        <dbReference type="ARBA" id="ARBA00023054"/>
    </source>
</evidence>
<dbReference type="EMBL" id="JAPWDV010000001">
    <property type="protein sequence ID" value="KAJ6222352.1"/>
    <property type="molecule type" value="Genomic_DNA"/>
</dbReference>
<dbReference type="Proteomes" id="UP001142055">
    <property type="component" value="Chromosome 1"/>
</dbReference>
<protein>
    <recommendedName>
        <fullName evidence="3">UBX domain-containing protein</fullName>
    </recommendedName>
</protein>
<dbReference type="OrthoDB" id="1026733at2759"/>
<comment type="caution">
    <text evidence="4">The sequence shown here is derived from an EMBL/GenBank/DDBJ whole genome shotgun (WGS) entry which is preliminary data.</text>
</comment>
<keyword evidence="1" id="KW-0175">Coiled coil</keyword>
<feature type="domain" description="UBX" evidence="3">
    <location>
        <begin position="381"/>
        <end position="473"/>
    </location>
</feature>
<dbReference type="InterPro" id="IPR036249">
    <property type="entry name" value="Thioredoxin-like_sf"/>
</dbReference>
<dbReference type="SMART" id="SM00594">
    <property type="entry name" value="UAS"/>
    <property type="match status" value="1"/>
</dbReference>
<dbReference type="Pfam" id="PF14555">
    <property type="entry name" value="UBA_4"/>
    <property type="match status" value="1"/>
</dbReference>
<proteinExistence type="predicted"/>
<dbReference type="GO" id="GO:0043130">
    <property type="term" value="F:ubiquitin binding"/>
    <property type="evidence" value="ECO:0007669"/>
    <property type="project" value="TreeGrafter"/>
</dbReference>
<gene>
    <name evidence="4" type="ORF">RDWZM_000897</name>
</gene>
<dbReference type="SMART" id="SM00166">
    <property type="entry name" value="UBX"/>
    <property type="match status" value="1"/>
</dbReference>
<dbReference type="GO" id="GO:0036503">
    <property type="term" value="P:ERAD pathway"/>
    <property type="evidence" value="ECO:0007669"/>
    <property type="project" value="TreeGrafter"/>
</dbReference>
<dbReference type="Gene3D" id="3.10.20.90">
    <property type="entry name" value="Phosphatidylinositol 3-kinase Catalytic Subunit, Chain A, domain 1"/>
    <property type="match status" value="1"/>
</dbReference>
<evidence type="ECO:0000313" key="4">
    <source>
        <dbReference type="EMBL" id="KAJ6222352.1"/>
    </source>
</evidence>
<evidence type="ECO:0000259" key="3">
    <source>
        <dbReference type="PROSITE" id="PS50033"/>
    </source>
</evidence>
<dbReference type="SUPFAM" id="SSF52833">
    <property type="entry name" value="Thioredoxin-like"/>
    <property type="match status" value="1"/>
</dbReference>
<dbReference type="Gene3D" id="1.10.8.10">
    <property type="entry name" value="DNA helicase RuvA subunit, C-terminal domain"/>
    <property type="match status" value="1"/>
</dbReference>
<dbReference type="PANTHER" id="PTHR23322:SF1">
    <property type="entry name" value="FAS-ASSOCIATED FACTOR 2"/>
    <property type="match status" value="1"/>
</dbReference>
<sequence length="478" mass="55836">MENIDIIENLSDEEIHKMAQFQDLTGFEQIKCLQILRANDWNLEIALDLAFDGAYTDIQTTHRQVPPVSISHENNSYNQLRHRRTNTANTSPYGENEVGNVAIGVSPEEPAGLHIVLWNTTTWLFKLPFIIVINTFNSFYDFFANLIRPTLNYDATGTVERYINEFEDKYGIIHPVFHRGSYTQILDLGKRDIRFIVIYLHSPSHRDTDAFCTNVIATQRFSDFINTENAIFWSCSIYYPEGYKVFQSFKVNTYPFVGLIGLKNHKMVAMKRIEGYYDLVPFLNILKEAMVNNEYSLIAARLDREERNMSTLIRAQQDADFEESLRVDQEKERKRKEVEEEKAKEERLKKEKEDAIIRRQEKITWMKSSLLTEIPAEPEANGTGSIRIMFKLPNGKRLERRFLNTDPVKYLYYYVFCHDEELVNFKIVTNFPKRDLPGYSPSPETNHETDNDENGMGKLLEHCNLENNVMLFVHDLDS</sequence>
<name>A0A9Q0MB76_BLOTA</name>
<feature type="region of interest" description="Disordered" evidence="2">
    <location>
        <begin position="324"/>
        <end position="345"/>
    </location>
</feature>